<keyword evidence="10" id="KW-1185">Reference proteome</keyword>
<dbReference type="OrthoDB" id="434144at2759"/>
<dbReference type="EMBL" id="MSFO01000006">
    <property type="protein sequence ID" value="PLB47283.1"/>
    <property type="molecule type" value="Genomic_DNA"/>
</dbReference>
<feature type="compositionally biased region" description="Low complexity" evidence="7">
    <location>
        <begin position="406"/>
        <end position="416"/>
    </location>
</feature>
<sequence>MAGSCLLRSSNSGAISTPKFLENFKRVWLESRAPRAERRRETRLPRRIGLAVSGGADSMALAYLCRQWEKTHSRDDVAVTAFVVDHKARAESTREAATVTRWLTDLGIHTQILELSWSQSTQSQTPSQVSAFETHARRLRFQALGTACRDHRIQALLMGHHQDDNVETTLWRLCSGARGAGLAGIPEVNPIPECHGLFGVAESGSSVILQGVSSASRRIPMSTGGIFICRPLLSFPKARLLATCHDNHVPYVSDPTNFDPTLTPRNAIRSLLSSDRLPRALQTPSVLSLVEKSQDLVRDTTDLSNELLQKCKILDLNLATGTMTVQFPSSSAAAIPNLAPSITHQIQTTTLRRITDLIAPFPDNHFPLRSFEDFTSRVFQDSGATKIQAFTLGGVMFQPHPKPLDTSPSSTNNNHPHTPPLNPSPNTTNSTWFLSRQPFRKNCLPTLNLSIPIPTQTHPEKNTSTTEPQDNHLKLKQTTPWTLWDDRYWLRFSILQPGATHQNAHQNNNKNENENGNEKAALPLVLRPLLKSDIQLIRRNKNKPLDQFLKRLAKEAPGLSRFTLPVVVIPKGESGLEEDLPVGLPTMEQWVPGAQEVMRSRSIAGGCSVEWEWMYKMVDTEPLRLMGGLERDP</sequence>
<dbReference type="PANTHER" id="PTHR43033:SF1">
    <property type="entry name" value="TRNA(ILE)-LYSIDINE SYNTHASE-RELATED"/>
    <property type="match status" value="1"/>
</dbReference>
<keyword evidence="5" id="KW-0067">ATP-binding</keyword>
<dbReference type="GO" id="GO:0032267">
    <property type="term" value="F:tRNA(Ile)-lysidine synthase activity"/>
    <property type="evidence" value="ECO:0007669"/>
    <property type="project" value="UniProtKB-EC"/>
</dbReference>
<keyword evidence="4" id="KW-0547">Nucleotide-binding</keyword>
<dbReference type="Gene3D" id="3.40.50.620">
    <property type="entry name" value="HUPs"/>
    <property type="match status" value="1"/>
</dbReference>
<dbReference type="Pfam" id="PF01171">
    <property type="entry name" value="ATP_bind_3"/>
    <property type="match status" value="1"/>
</dbReference>
<dbReference type="RefSeq" id="XP_024702585.1">
    <property type="nucleotide sequence ID" value="XM_024846956.1"/>
</dbReference>
<dbReference type="GO" id="GO:0005524">
    <property type="term" value="F:ATP binding"/>
    <property type="evidence" value="ECO:0007669"/>
    <property type="project" value="UniProtKB-KW"/>
</dbReference>
<dbReference type="SUPFAM" id="SSF52402">
    <property type="entry name" value="Adenine nucleotide alpha hydrolases-like"/>
    <property type="match status" value="1"/>
</dbReference>
<dbReference type="InterPro" id="IPR014729">
    <property type="entry name" value="Rossmann-like_a/b/a_fold"/>
</dbReference>
<feature type="region of interest" description="Disordered" evidence="7">
    <location>
        <begin position="397"/>
        <end position="432"/>
    </location>
</feature>
<dbReference type="InterPro" id="IPR011063">
    <property type="entry name" value="TilS/TtcA_N"/>
</dbReference>
<evidence type="ECO:0000259" key="8">
    <source>
        <dbReference type="Pfam" id="PF01171"/>
    </source>
</evidence>
<gene>
    <name evidence="9" type="ORF">P170DRAFT_413099</name>
</gene>
<keyword evidence="3" id="KW-0819">tRNA processing</keyword>
<proteinExistence type="inferred from homology"/>
<dbReference type="AlphaFoldDB" id="A0A2I2G327"/>
<comment type="catalytic activity">
    <reaction evidence="6">
        <text>cytidine(34) in tRNA(Ile2) + L-lysine + ATP = lysidine(34) in tRNA(Ile2) + AMP + diphosphate + H(+)</text>
        <dbReference type="Rhea" id="RHEA:43744"/>
        <dbReference type="Rhea" id="RHEA-COMP:10625"/>
        <dbReference type="Rhea" id="RHEA-COMP:10670"/>
        <dbReference type="ChEBI" id="CHEBI:15378"/>
        <dbReference type="ChEBI" id="CHEBI:30616"/>
        <dbReference type="ChEBI" id="CHEBI:32551"/>
        <dbReference type="ChEBI" id="CHEBI:33019"/>
        <dbReference type="ChEBI" id="CHEBI:82748"/>
        <dbReference type="ChEBI" id="CHEBI:83665"/>
        <dbReference type="ChEBI" id="CHEBI:456215"/>
        <dbReference type="EC" id="6.3.4.19"/>
    </reaction>
</comment>
<accession>A0A2I2G327</accession>
<evidence type="ECO:0000313" key="9">
    <source>
        <dbReference type="EMBL" id="PLB47283.1"/>
    </source>
</evidence>
<evidence type="ECO:0000256" key="2">
    <source>
        <dbReference type="ARBA" id="ARBA00022598"/>
    </source>
</evidence>
<dbReference type="InterPro" id="IPR012795">
    <property type="entry name" value="tRNA_Ile_lys_synt_N"/>
</dbReference>
<evidence type="ECO:0000256" key="5">
    <source>
        <dbReference type="ARBA" id="ARBA00022840"/>
    </source>
</evidence>
<evidence type="ECO:0000313" key="10">
    <source>
        <dbReference type="Proteomes" id="UP000234275"/>
    </source>
</evidence>
<feature type="domain" description="tRNA(Ile)-lysidine/2-thiocytidine synthase N-terminal" evidence="8">
    <location>
        <begin position="48"/>
        <end position="270"/>
    </location>
</feature>
<evidence type="ECO:0000256" key="7">
    <source>
        <dbReference type="SAM" id="MobiDB-lite"/>
    </source>
</evidence>
<dbReference type="PANTHER" id="PTHR43033">
    <property type="entry name" value="TRNA(ILE)-LYSIDINE SYNTHASE-RELATED"/>
    <property type="match status" value="1"/>
</dbReference>
<dbReference type="STRING" id="1392250.A0A2I2G327"/>
<organism evidence="9 10">
    <name type="scientific">Aspergillus steynii IBT 23096</name>
    <dbReference type="NCBI Taxonomy" id="1392250"/>
    <lineage>
        <taxon>Eukaryota</taxon>
        <taxon>Fungi</taxon>
        <taxon>Dikarya</taxon>
        <taxon>Ascomycota</taxon>
        <taxon>Pezizomycotina</taxon>
        <taxon>Eurotiomycetes</taxon>
        <taxon>Eurotiomycetidae</taxon>
        <taxon>Eurotiales</taxon>
        <taxon>Aspergillaceae</taxon>
        <taxon>Aspergillus</taxon>
        <taxon>Aspergillus subgen. Circumdati</taxon>
    </lineage>
</organism>
<dbReference type="GeneID" id="36554655"/>
<evidence type="ECO:0000256" key="4">
    <source>
        <dbReference type="ARBA" id="ARBA00022741"/>
    </source>
</evidence>
<evidence type="ECO:0000256" key="3">
    <source>
        <dbReference type="ARBA" id="ARBA00022694"/>
    </source>
</evidence>
<dbReference type="NCBIfam" id="TIGR02432">
    <property type="entry name" value="lysidine_TilS_N"/>
    <property type="match status" value="1"/>
</dbReference>
<reference evidence="9 10" key="1">
    <citation type="submission" date="2016-12" db="EMBL/GenBank/DDBJ databases">
        <title>The genomes of Aspergillus section Nigri reveals drivers in fungal speciation.</title>
        <authorList>
            <consortium name="DOE Joint Genome Institute"/>
            <person name="Vesth T.C."/>
            <person name="Nybo J."/>
            <person name="Theobald S."/>
            <person name="Brandl J."/>
            <person name="Frisvad J.C."/>
            <person name="Nielsen K.F."/>
            <person name="Lyhne E.K."/>
            <person name="Kogle M.E."/>
            <person name="Kuo A."/>
            <person name="Riley R."/>
            <person name="Clum A."/>
            <person name="Nolan M."/>
            <person name="Lipzen A."/>
            <person name="Salamov A."/>
            <person name="Henrissat B."/>
            <person name="Wiebenga A."/>
            <person name="De Vries R.P."/>
            <person name="Grigoriev I.V."/>
            <person name="Mortensen U.H."/>
            <person name="Andersen M.R."/>
            <person name="Baker S.E."/>
        </authorList>
    </citation>
    <scope>NUCLEOTIDE SEQUENCE [LARGE SCALE GENOMIC DNA]</scope>
    <source>
        <strain evidence="9 10">IBT 23096</strain>
    </source>
</reference>
<comment type="caution">
    <text evidence="9">The sequence shown here is derived from an EMBL/GenBank/DDBJ whole genome shotgun (WGS) entry which is preliminary data.</text>
</comment>
<evidence type="ECO:0000256" key="1">
    <source>
        <dbReference type="ARBA" id="ARBA00013267"/>
    </source>
</evidence>
<protein>
    <recommendedName>
        <fullName evidence="1">tRNA(Ile)-lysidine synthetase</fullName>
        <ecNumber evidence="1">6.3.4.19</ecNumber>
    </recommendedName>
</protein>
<evidence type="ECO:0000256" key="6">
    <source>
        <dbReference type="ARBA" id="ARBA00048539"/>
    </source>
</evidence>
<name>A0A2I2G327_9EURO</name>
<dbReference type="CDD" id="cd01992">
    <property type="entry name" value="TilS_N"/>
    <property type="match status" value="1"/>
</dbReference>
<dbReference type="VEuPathDB" id="FungiDB:P170DRAFT_413099"/>
<dbReference type="Proteomes" id="UP000234275">
    <property type="component" value="Unassembled WGS sequence"/>
</dbReference>
<keyword evidence="2" id="KW-0436">Ligase</keyword>
<dbReference type="InterPro" id="IPR012094">
    <property type="entry name" value="tRNA_Ile_lys_synt"/>
</dbReference>
<dbReference type="GO" id="GO:0008033">
    <property type="term" value="P:tRNA processing"/>
    <property type="evidence" value="ECO:0007669"/>
    <property type="project" value="UniProtKB-KW"/>
</dbReference>
<dbReference type="EC" id="6.3.4.19" evidence="1"/>
<dbReference type="HAMAP" id="MF_01161">
    <property type="entry name" value="tRNA_Ile_lys_synt"/>
    <property type="match status" value="1"/>
</dbReference>